<accession>A0A031LUV3</accession>
<gene>
    <name evidence="1" type="ORF">CM19_01805</name>
</gene>
<evidence type="ECO:0000313" key="1">
    <source>
        <dbReference type="EMBL" id="EZQ11274.1"/>
    </source>
</evidence>
<name>A0A031LUV3_9CREN</name>
<keyword evidence="2" id="KW-1185">Reference proteome</keyword>
<comment type="caution">
    <text evidence="1">The sequence shown here is derived from an EMBL/GenBank/DDBJ whole genome shotgun (WGS) entry which is preliminary data.</text>
</comment>
<dbReference type="EMBL" id="JFZT01000016">
    <property type="protein sequence ID" value="EZQ11274.1"/>
    <property type="molecule type" value="Genomic_DNA"/>
</dbReference>
<proteinExistence type="predicted"/>
<organism evidence="1 2">
    <name type="scientific">Candidatus Acidianus copahuensis</name>
    <dbReference type="NCBI Taxonomy" id="1160895"/>
    <lineage>
        <taxon>Archaea</taxon>
        <taxon>Thermoproteota</taxon>
        <taxon>Thermoprotei</taxon>
        <taxon>Sulfolobales</taxon>
        <taxon>Sulfolobaceae</taxon>
        <taxon>Acidianus</taxon>
    </lineage>
</organism>
<dbReference type="OrthoDB" id="38538at2157"/>
<protein>
    <submittedName>
        <fullName evidence="1">Uncharacterized protein</fullName>
    </submittedName>
</protein>
<sequence>MDLLVPVPNLSKILFVNYDGNPVYDFTSNVMGKQVKLSLKGIVPKKGKHVVEVVTSKGEYLKLEAQI</sequence>
<evidence type="ECO:0000313" key="2">
    <source>
        <dbReference type="Proteomes" id="UP000024332"/>
    </source>
</evidence>
<dbReference type="Proteomes" id="UP000024332">
    <property type="component" value="Unassembled WGS sequence"/>
</dbReference>
<dbReference type="RefSeq" id="WP_048098693.1">
    <property type="nucleotide sequence ID" value="NZ_JFZT01000016.1"/>
</dbReference>
<reference evidence="1 2" key="1">
    <citation type="submission" date="2014-03" db="EMBL/GenBank/DDBJ databases">
        <title>Draft genome sequence of the novel thermoacidophilic archaea Acidianus copahuensis ALE1 strain, isolated from Copahue volcanic area in Neuquen Argentina.</title>
        <authorList>
            <person name="Urbieta M.S."/>
            <person name="Rascovan N."/>
            <person name="Castro C."/>
            <person name="Revale S."/>
            <person name="Giaveno M.A."/>
            <person name="Vazquez M.P."/>
            <person name="Donati E.R."/>
        </authorList>
    </citation>
    <scope>NUCLEOTIDE SEQUENCE [LARGE SCALE GENOMIC DNA]</scope>
    <source>
        <strain evidence="1 2">ALE1</strain>
    </source>
</reference>
<dbReference type="AlphaFoldDB" id="A0A031LUV3"/>